<gene>
    <name evidence="2" type="ORF">HMPREF9441_03973</name>
</gene>
<reference evidence="2 3" key="1">
    <citation type="submission" date="2011-03" db="EMBL/GenBank/DDBJ databases">
        <authorList>
            <person name="Weinstock G."/>
            <person name="Sodergren E."/>
            <person name="Clifton S."/>
            <person name="Fulton L."/>
            <person name="Fulton B."/>
            <person name="Courtney L."/>
            <person name="Fronick C."/>
            <person name="Harrison M."/>
            <person name="Strong C."/>
            <person name="Farmer C."/>
            <person name="Delahaunty K."/>
            <person name="Markovic C."/>
            <person name="Hall O."/>
            <person name="Minx P."/>
            <person name="Tomlinson C."/>
            <person name="Mitreva M."/>
            <person name="Hou S."/>
            <person name="Chen J."/>
            <person name="Wollam A."/>
            <person name="Pepin K.H."/>
            <person name="Johnson M."/>
            <person name="Bhonagiri V."/>
            <person name="Zhang X."/>
            <person name="Suruliraj S."/>
            <person name="Warren W."/>
            <person name="Chinwalla A."/>
            <person name="Mardis E.R."/>
            <person name="Wilson R.K."/>
        </authorList>
    </citation>
    <scope>NUCLEOTIDE SEQUENCE [LARGE SCALE GENOMIC DNA]</scope>
    <source>
        <strain evidence="2 3">YIT 11840</strain>
    </source>
</reference>
<keyword evidence="3" id="KW-1185">Reference proteome</keyword>
<organism evidence="2 3">
    <name type="scientific">Paraprevotella clara YIT 11840</name>
    <dbReference type="NCBI Taxonomy" id="762968"/>
    <lineage>
        <taxon>Bacteria</taxon>
        <taxon>Pseudomonadati</taxon>
        <taxon>Bacteroidota</taxon>
        <taxon>Bacteroidia</taxon>
        <taxon>Bacteroidales</taxon>
        <taxon>Prevotellaceae</taxon>
        <taxon>Paraprevotella</taxon>
    </lineage>
</organism>
<evidence type="ECO:0000313" key="2">
    <source>
        <dbReference type="EMBL" id="EHG98190.1"/>
    </source>
</evidence>
<dbReference type="EMBL" id="AFFY01000128">
    <property type="protein sequence ID" value="EHG98190.1"/>
    <property type="molecule type" value="Genomic_DNA"/>
</dbReference>
<comment type="caution">
    <text evidence="2">The sequence shown here is derived from an EMBL/GenBank/DDBJ whole genome shotgun (WGS) entry which is preliminary data.</text>
</comment>
<feature type="transmembrane region" description="Helical" evidence="1">
    <location>
        <begin position="14"/>
        <end position="37"/>
    </location>
</feature>
<feature type="non-terminal residue" evidence="2">
    <location>
        <position position="1"/>
    </location>
</feature>
<evidence type="ECO:0000313" key="3">
    <source>
        <dbReference type="Proteomes" id="UP000003598"/>
    </source>
</evidence>
<evidence type="ECO:0000256" key="1">
    <source>
        <dbReference type="SAM" id="Phobius"/>
    </source>
</evidence>
<keyword evidence="1" id="KW-0472">Membrane</keyword>
<dbReference type="STRING" id="762968.HMPREF9441_03973"/>
<name>G5SX45_9BACT</name>
<dbReference type="Proteomes" id="UP000003598">
    <property type="component" value="Unassembled WGS sequence"/>
</dbReference>
<dbReference type="AlphaFoldDB" id="G5SX45"/>
<sequence length="43" mass="5206">IIYVPQSEPINFKILGNTFLFFFLLFMAGFVFNKLYWKIKKTK</sequence>
<protein>
    <submittedName>
        <fullName evidence="2">Uncharacterized protein</fullName>
    </submittedName>
</protein>
<proteinExistence type="predicted"/>
<keyword evidence="1" id="KW-1133">Transmembrane helix</keyword>
<dbReference type="HOGENOM" id="CLU_3386291_0_0_10"/>
<accession>G5SX45</accession>
<keyword evidence="1" id="KW-0812">Transmembrane</keyword>